<dbReference type="SUPFAM" id="SSF81324">
    <property type="entry name" value="Voltage-gated potassium channels"/>
    <property type="match status" value="1"/>
</dbReference>
<keyword evidence="1" id="KW-0812">Transmembrane</keyword>
<feature type="domain" description="Potassium channel" evidence="2">
    <location>
        <begin position="1"/>
        <end position="36"/>
    </location>
</feature>
<dbReference type="GO" id="GO:0008076">
    <property type="term" value="C:voltage-gated potassium channel complex"/>
    <property type="evidence" value="ECO:0007669"/>
    <property type="project" value="TreeGrafter"/>
</dbReference>
<protein>
    <recommendedName>
        <fullName evidence="2">Potassium channel domain-containing protein</fullName>
    </recommendedName>
</protein>
<dbReference type="PANTHER" id="PTHR47735:SF4">
    <property type="entry name" value="POTASSIUM VOLTAGE-GATED CHANNEL SUBFAMILY KQT MEMBER 2"/>
    <property type="match status" value="1"/>
</dbReference>
<keyword evidence="4" id="KW-1185">Reference proteome</keyword>
<dbReference type="Gene3D" id="1.10.287.70">
    <property type="match status" value="1"/>
</dbReference>
<organism evidence="3 4">
    <name type="scientific">Euroglyphus maynei</name>
    <name type="common">Mayne's house dust mite</name>
    <dbReference type="NCBI Taxonomy" id="6958"/>
    <lineage>
        <taxon>Eukaryota</taxon>
        <taxon>Metazoa</taxon>
        <taxon>Ecdysozoa</taxon>
        <taxon>Arthropoda</taxon>
        <taxon>Chelicerata</taxon>
        <taxon>Arachnida</taxon>
        <taxon>Acari</taxon>
        <taxon>Acariformes</taxon>
        <taxon>Sarcoptiformes</taxon>
        <taxon>Astigmata</taxon>
        <taxon>Psoroptidia</taxon>
        <taxon>Analgoidea</taxon>
        <taxon>Pyroglyphidae</taxon>
        <taxon>Pyroglyphinae</taxon>
        <taxon>Euroglyphus</taxon>
    </lineage>
</organism>
<comment type="caution">
    <text evidence="3">The sequence shown here is derived from an EMBL/GenBank/DDBJ whole genome shotgun (WGS) entry which is preliminary data.</text>
</comment>
<reference evidence="3 4" key="1">
    <citation type="submission" date="2017-03" db="EMBL/GenBank/DDBJ databases">
        <title>Genome Survey of Euroglyphus maynei.</title>
        <authorList>
            <person name="Arlian L.G."/>
            <person name="Morgan M.S."/>
            <person name="Rider S.D."/>
        </authorList>
    </citation>
    <scope>NUCLEOTIDE SEQUENCE [LARGE SCALE GENOMIC DNA]</scope>
    <source>
        <strain evidence="3">Arlian Lab</strain>
        <tissue evidence="3">Whole body</tissue>
    </source>
</reference>
<gene>
    <name evidence="3" type="ORF">BLA29_010159</name>
</gene>
<evidence type="ECO:0000313" key="4">
    <source>
        <dbReference type="Proteomes" id="UP000194236"/>
    </source>
</evidence>
<evidence type="ECO:0000313" key="3">
    <source>
        <dbReference type="EMBL" id="OTF78147.1"/>
    </source>
</evidence>
<dbReference type="GO" id="GO:0005249">
    <property type="term" value="F:voltage-gated potassium channel activity"/>
    <property type="evidence" value="ECO:0007669"/>
    <property type="project" value="InterPro"/>
</dbReference>
<dbReference type="AlphaFoldDB" id="A0A1Y3BD78"/>
<dbReference type="OrthoDB" id="6421032at2759"/>
<dbReference type="CDD" id="cd23767">
    <property type="entry name" value="IQCD"/>
    <property type="match status" value="1"/>
</dbReference>
<dbReference type="InterPro" id="IPR013099">
    <property type="entry name" value="K_chnl_dom"/>
</dbReference>
<proteinExistence type="predicted"/>
<accession>A0A1Y3BD78</accession>
<evidence type="ECO:0000259" key="2">
    <source>
        <dbReference type="Pfam" id="PF07885"/>
    </source>
</evidence>
<dbReference type="Proteomes" id="UP000194236">
    <property type="component" value="Unassembled WGS sequence"/>
</dbReference>
<name>A0A1Y3BD78_EURMA</name>
<evidence type="ECO:0000256" key="1">
    <source>
        <dbReference type="SAM" id="Phobius"/>
    </source>
</evidence>
<keyword evidence="1" id="KW-0472">Membrane</keyword>
<sequence>MITLSTVGYGDTYPITTTGKIVTAIAVIVGLSVFSLPGGIIGAGLALKVENEETIRSELQENNAARVIQSAWNVYRARRLL</sequence>
<feature type="transmembrane region" description="Helical" evidence="1">
    <location>
        <begin position="21"/>
        <end position="47"/>
    </location>
</feature>
<dbReference type="EMBL" id="MUJZ01029247">
    <property type="protein sequence ID" value="OTF78147.1"/>
    <property type="molecule type" value="Genomic_DNA"/>
</dbReference>
<dbReference type="InterPro" id="IPR003937">
    <property type="entry name" value="K_chnl_volt-dep_KCNQ"/>
</dbReference>
<dbReference type="PANTHER" id="PTHR47735">
    <property type="entry name" value="POTASSIUM VOLTAGE-GATED CHANNEL SUBFAMILY KQT MEMBER 4"/>
    <property type="match status" value="1"/>
</dbReference>
<keyword evidence="1" id="KW-1133">Transmembrane helix</keyword>
<dbReference type="Pfam" id="PF07885">
    <property type="entry name" value="Ion_trans_2"/>
    <property type="match status" value="1"/>
</dbReference>
<feature type="non-terminal residue" evidence="3">
    <location>
        <position position="81"/>
    </location>
</feature>